<accession>A0A0F9A980</accession>
<sequence length="105" mass="12570">MNWDAIKHIYRNVLIDGIKIKYLGEDKYVLTQYHSNGEIYRKIKIKNGKRHGKSNAWYEDGTKEWEVHYKNGIPHGKYIIWWANGVEQYNGMYHNGKLTRTKDKL</sequence>
<dbReference type="AlphaFoldDB" id="A0A0F9A980"/>
<dbReference type="SUPFAM" id="SSF82185">
    <property type="entry name" value="Histone H3 K4-specific methyltransferase SET7/9 N-terminal domain"/>
    <property type="match status" value="1"/>
</dbReference>
<reference evidence="1" key="1">
    <citation type="journal article" date="2015" name="Nature">
        <title>Complex archaea that bridge the gap between prokaryotes and eukaryotes.</title>
        <authorList>
            <person name="Spang A."/>
            <person name="Saw J.H."/>
            <person name="Jorgensen S.L."/>
            <person name="Zaremba-Niedzwiedzka K."/>
            <person name="Martijn J."/>
            <person name="Lind A.E."/>
            <person name="van Eijk R."/>
            <person name="Schleper C."/>
            <person name="Guy L."/>
            <person name="Ettema T.J."/>
        </authorList>
    </citation>
    <scope>NUCLEOTIDE SEQUENCE</scope>
</reference>
<dbReference type="EMBL" id="LAZR01056023">
    <property type="protein sequence ID" value="KKK75079.1"/>
    <property type="molecule type" value="Genomic_DNA"/>
</dbReference>
<comment type="caution">
    <text evidence="1">The sequence shown here is derived from an EMBL/GenBank/DDBJ whole genome shotgun (WGS) entry which is preliminary data.</text>
</comment>
<evidence type="ECO:0000313" key="1">
    <source>
        <dbReference type="EMBL" id="KKK75079.1"/>
    </source>
</evidence>
<gene>
    <name evidence="1" type="ORF">LCGC14_2877360</name>
</gene>
<proteinExistence type="predicted"/>
<protein>
    <submittedName>
        <fullName evidence="1">Uncharacterized protein</fullName>
    </submittedName>
</protein>
<organism evidence="1">
    <name type="scientific">marine sediment metagenome</name>
    <dbReference type="NCBI Taxonomy" id="412755"/>
    <lineage>
        <taxon>unclassified sequences</taxon>
        <taxon>metagenomes</taxon>
        <taxon>ecological metagenomes</taxon>
    </lineage>
</organism>
<name>A0A0F9A980_9ZZZZ</name>
<dbReference type="Gene3D" id="2.20.110.10">
    <property type="entry name" value="Histone H3 K4-specific methyltransferase SET7/9 N-terminal domain"/>
    <property type="match status" value="1"/>
</dbReference>